<dbReference type="InterPro" id="IPR001647">
    <property type="entry name" value="HTH_TetR"/>
</dbReference>
<dbReference type="Proteomes" id="UP000452141">
    <property type="component" value="Unassembled WGS sequence"/>
</dbReference>
<dbReference type="Gene3D" id="1.10.357.10">
    <property type="entry name" value="Tetracycline Repressor, domain 2"/>
    <property type="match status" value="1"/>
</dbReference>
<dbReference type="EMBL" id="VUMW01000006">
    <property type="protein sequence ID" value="MST79510.1"/>
    <property type="molecule type" value="Genomic_DNA"/>
</dbReference>
<dbReference type="InterPro" id="IPR009057">
    <property type="entry name" value="Homeodomain-like_sf"/>
</dbReference>
<protein>
    <submittedName>
        <fullName evidence="4">TetR/AcrR family transcriptional regulator</fullName>
    </submittedName>
</protein>
<evidence type="ECO:0000259" key="3">
    <source>
        <dbReference type="PROSITE" id="PS50977"/>
    </source>
</evidence>
<keyword evidence="1 2" id="KW-0238">DNA-binding</keyword>
<dbReference type="RefSeq" id="WP_154486552.1">
    <property type="nucleotide sequence ID" value="NZ_VUMW01000006.1"/>
</dbReference>
<organism evidence="4 5">
    <name type="scientific">Lactobacillus equicursoris</name>
    <dbReference type="NCBI Taxonomy" id="420645"/>
    <lineage>
        <taxon>Bacteria</taxon>
        <taxon>Bacillati</taxon>
        <taxon>Bacillota</taxon>
        <taxon>Bacilli</taxon>
        <taxon>Lactobacillales</taxon>
        <taxon>Lactobacillaceae</taxon>
        <taxon>Lactobacillus</taxon>
    </lineage>
</organism>
<gene>
    <name evidence="4" type="ORF">FYJ61_03230</name>
</gene>
<evidence type="ECO:0000256" key="1">
    <source>
        <dbReference type="ARBA" id="ARBA00023125"/>
    </source>
</evidence>
<accession>A0A844FLQ7</accession>
<proteinExistence type="predicted"/>
<evidence type="ECO:0000256" key="2">
    <source>
        <dbReference type="PROSITE-ProRule" id="PRU00335"/>
    </source>
</evidence>
<dbReference type="GO" id="GO:0003677">
    <property type="term" value="F:DNA binding"/>
    <property type="evidence" value="ECO:0007669"/>
    <property type="project" value="UniProtKB-UniRule"/>
</dbReference>
<evidence type="ECO:0000313" key="5">
    <source>
        <dbReference type="Proteomes" id="UP000452141"/>
    </source>
</evidence>
<dbReference type="SUPFAM" id="SSF46689">
    <property type="entry name" value="Homeodomain-like"/>
    <property type="match status" value="1"/>
</dbReference>
<dbReference type="Pfam" id="PF00440">
    <property type="entry name" value="TetR_N"/>
    <property type="match status" value="1"/>
</dbReference>
<feature type="DNA-binding region" description="H-T-H motif" evidence="2">
    <location>
        <begin position="34"/>
        <end position="53"/>
    </location>
</feature>
<name>A0A844FLQ7_9LACO</name>
<evidence type="ECO:0000313" key="4">
    <source>
        <dbReference type="EMBL" id="MST79510.1"/>
    </source>
</evidence>
<sequence length="168" mass="18809">MVKATFTNLNAEKKAAVTAALLKEFSAHPLADAQVARIVKDAGISRGSFYKYFDDLTDAYQCLFSQAMQDLHTGVGRSSTAADIYQTTKDFISKAQNGRYYDLIRLHYIYNEAFLPQHQPRKNLPPRALAAMVISHAAIRESMLDPDNSQIYLDAEKVALEAVLKHNK</sequence>
<feature type="domain" description="HTH tetR-type" evidence="3">
    <location>
        <begin position="11"/>
        <end position="71"/>
    </location>
</feature>
<dbReference type="AlphaFoldDB" id="A0A844FLQ7"/>
<dbReference type="PROSITE" id="PS50977">
    <property type="entry name" value="HTH_TETR_2"/>
    <property type="match status" value="1"/>
</dbReference>
<comment type="caution">
    <text evidence="4">The sequence shown here is derived from an EMBL/GenBank/DDBJ whole genome shotgun (WGS) entry which is preliminary data.</text>
</comment>
<reference evidence="4 5" key="1">
    <citation type="submission" date="2019-08" db="EMBL/GenBank/DDBJ databases">
        <title>In-depth cultivation of the pig gut microbiome towards novel bacterial diversity and tailored functional studies.</title>
        <authorList>
            <person name="Wylensek D."/>
            <person name="Hitch T.C.A."/>
            <person name="Clavel T."/>
        </authorList>
    </citation>
    <scope>NUCLEOTIDE SEQUENCE [LARGE SCALE GENOMIC DNA]</scope>
    <source>
        <strain evidence="4 5">WCA-470BD-2E</strain>
    </source>
</reference>